<dbReference type="GO" id="GO:0004553">
    <property type="term" value="F:hydrolase activity, hydrolyzing O-glycosyl compounds"/>
    <property type="evidence" value="ECO:0007669"/>
    <property type="project" value="InterPro"/>
</dbReference>
<dbReference type="PANTHER" id="PTHR43772:SF2">
    <property type="entry name" value="PUTATIVE (AFU_ORTHOLOGUE AFUA_2G04480)-RELATED"/>
    <property type="match status" value="1"/>
</dbReference>
<dbReference type="CDD" id="cd08990">
    <property type="entry name" value="GH43_AXH_like"/>
    <property type="match status" value="1"/>
</dbReference>
<evidence type="ECO:0000256" key="2">
    <source>
        <dbReference type="ARBA" id="ARBA00022651"/>
    </source>
</evidence>
<organism evidence="7 8">
    <name type="scientific">candidate division WOR-3 bacterium</name>
    <dbReference type="NCBI Taxonomy" id="2052148"/>
    <lineage>
        <taxon>Bacteria</taxon>
        <taxon>Bacteria division WOR-3</taxon>
    </lineage>
</organism>
<dbReference type="Pfam" id="PF04616">
    <property type="entry name" value="Glyco_hydro_43"/>
    <property type="match status" value="1"/>
</dbReference>
<dbReference type="PANTHER" id="PTHR43772">
    <property type="entry name" value="ENDO-1,4-BETA-XYLANASE"/>
    <property type="match status" value="1"/>
</dbReference>
<evidence type="ECO:0000313" key="8">
    <source>
        <dbReference type="Proteomes" id="UP000779900"/>
    </source>
</evidence>
<dbReference type="EMBL" id="VGIR01000035">
    <property type="protein sequence ID" value="MBM3331568.1"/>
    <property type="molecule type" value="Genomic_DNA"/>
</dbReference>
<protein>
    <recommendedName>
        <fullName evidence="9">Glycoside hydrolase</fullName>
    </recommendedName>
</protein>
<name>A0A937XH60_UNCW3</name>
<keyword evidence="2" id="KW-0858">Xylan degradation</keyword>
<keyword evidence="4" id="KW-0119">Carbohydrate metabolism</keyword>
<comment type="similarity">
    <text evidence="1 6">Belongs to the glycosyl hydrolase 43 family.</text>
</comment>
<dbReference type="GO" id="GO:0045493">
    <property type="term" value="P:xylan catabolic process"/>
    <property type="evidence" value="ECO:0007669"/>
    <property type="project" value="UniProtKB-KW"/>
</dbReference>
<keyword evidence="2" id="KW-0624">Polysaccharide degradation</keyword>
<evidence type="ECO:0000313" key="7">
    <source>
        <dbReference type="EMBL" id="MBM3331568.1"/>
    </source>
</evidence>
<dbReference type="AlphaFoldDB" id="A0A937XH60"/>
<dbReference type="InterPro" id="IPR052176">
    <property type="entry name" value="Glycosyl_Hydrlase_43_Enz"/>
</dbReference>
<comment type="caution">
    <text evidence="7">The sequence shown here is derived from an EMBL/GenBank/DDBJ whole genome shotgun (WGS) entry which is preliminary data.</text>
</comment>
<dbReference type="Proteomes" id="UP000779900">
    <property type="component" value="Unassembled WGS sequence"/>
</dbReference>
<reference evidence="7" key="1">
    <citation type="submission" date="2019-03" db="EMBL/GenBank/DDBJ databases">
        <title>Lake Tanganyika Metagenome-Assembled Genomes (MAGs).</title>
        <authorList>
            <person name="Tran P."/>
        </authorList>
    </citation>
    <scope>NUCLEOTIDE SEQUENCE</scope>
    <source>
        <strain evidence="7">K_DeepCast_150m_m2_040</strain>
    </source>
</reference>
<evidence type="ECO:0008006" key="9">
    <source>
        <dbReference type="Google" id="ProtNLM"/>
    </source>
</evidence>
<keyword evidence="5 6" id="KW-0326">Glycosidase</keyword>
<evidence type="ECO:0000256" key="3">
    <source>
        <dbReference type="ARBA" id="ARBA00022801"/>
    </source>
</evidence>
<evidence type="ECO:0000256" key="5">
    <source>
        <dbReference type="ARBA" id="ARBA00023295"/>
    </source>
</evidence>
<gene>
    <name evidence="7" type="ORF">FJY68_06910</name>
</gene>
<evidence type="ECO:0000256" key="6">
    <source>
        <dbReference type="RuleBase" id="RU361187"/>
    </source>
</evidence>
<dbReference type="InterPro" id="IPR023296">
    <property type="entry name" value="Glyco_hydro_beta-prop_sf"/>
</dbReference>
<proteinExistence type="inferred from homology"/>
<sequence length="338" mass="38159">MRRVTFSIPLRATSVPTRALEAITGRPSRSINGRSVVEPGERLRSPGNPLLPGLGFCDPHARIAPDGRILVYATHDFAPKNPDYEMHDWWIWSTRDLAEWTFEGALRPEETAIGRAMHSCWATDALLAEGQCWWYLSDGPDRIRVLHGAGPTGPWRDGGERPLVDEGLVSSGARDPHVFTDDDGSEWLVFGTWDFYLARLARDRVSFAAPPQRITIRNPQGPYGPGRTDDKPSLHRHGACYHLTWGCFAALSRRLAGPYDSDGSFFDRELSEQPFAGSEQFFMDRHGSFFVHDGRWYFIGNDFSRPGATPHFRDSVIVPIEYRPEGRIAPARVARNWR</sequence>
<evidence type="ECO:0000256" key="1">
    <source>
        <dbReference type="ARBA" id="ARBA00009865"/>
    </source>
</evidence>
<dbReference type="SUPFAM" id="SSF75005">
    <property type="entry name" value="Arabinanase/levansucrase/invertase"/>
    <property type="match status" value="1"/>
</dbReference>
<dbReference type="Gene3D" id="2.115.10.20">
    <property type="entry name" value="Glycosyl hydrolase domain, family 43"/>
    <property type="match status" value="1"/>
</dbReference>
<evidence type="ECO:0000256" key="4">
    <source>
        <dbReference type="ARBA" id="ARBA00023277"/>
    </source>
</evidence>
<dbReference type="InterPro" id="IPR006710">
    <property type="entry name" value="Glyco_hydro_43"/>
</dbReference>
<keyword evidence="3 6" id="KW-0378">Hydrolase</keyword>
<accession>A0A937XH60</accession>